<evidence type="ECO:0000259" key="5">
    <source>
        <dbReference type="Pfam" id="PF15445"/>
    </source>
</evidence>
<feature type="region of interest" description="Disordered" evidence="2">
    <location>
        <begin position="470"/>
        <end position="497"/>
    </location>
</feature>
<evidence type="ECO:0000256" key="1">
    <source>
        <dbReference type="SAM" id="Coils"/>
    </source>
</evidence>
<feature type="domain" description="Duffy-binding-like" evidence="7">
    <location>
        <begin position="316"/>
        <end position="476"/>
    </location>
</feature>
<proteinExistence type="predicted"/>
<keyword evidence="1" id="KW-0175">Coiled coil</keyword>
<dbReference type="FunFam" id="1.20.58.1930:FF:000001">
    <property type="entry name" value="Erythrocyte membrane protein 1, PfEMP1"/>
    <property type="match status" value="1"/>
</dbReference>
<dbReference type="InterPro" id="IPR042202">
    <property type="entry name" value="Duffy-ag-bd_sf"/>
</dbReference>
<evidence type="ECO:0000259" key="3">
    <source>
        <dbReference type="Pfam" id="PF03011"/>
    </source>
</evidence>
<dbReference type="Pfam" id="PF15445">
    <property type="entry name" value="ATS"/>
    <property type="match status" value="1"/>
</dbReference>
<feature type="region of interest" description="Disordered" evidence="2">
    <location>
        <begin position="1946"/>
        <end position="1967"/>
    </location>
</feature>
<feature type="compositionally biased region" description="Pro residues" evidence="2">
    <location>
        <begin position="1726"/>
        <end position="1744"/>
    </location>
</feature>
<protein>
    <recommendedName>
        <fullName evidence="10">Erythrocyte membrane protein 1</fullName>
    </recommendedName>
</protein>
<feature type="compositionally biased region" description="Gly residues" evidence="2">
    <location>
        <begin position="1"/>
        <end position="19"/>
    </location>
</feature>
<accession>A0A0L7LWB4</accession>
<organism evidence="8 9">
    <name type="scientific">Plasmodium falciparum (isolate Dd2)</name>
    <dbReference type="NCBI Taxonomy" id="57267"/>
    <lineage>
        <taxon>Eukaryota</taxon>
        <taxon>Sar</taxon>
        <taxon>Alveolata</taxon>
        <taxon>Apicomplexa</taxon>
        <taxon>Aconoidasida</taxon>
        <taxon>Haemosporida</taxon>
        <taxon>Plasmodiidae</taxon>
        <taxon>Plasmodium</taxon>
        <taxon>Plasmodium (Laverania)</taxon>
    </lineage>
</organism>
<dbReference type="GO" id="GO:0046789">
    <property type="term" value="F:host cell surface receptor binding"/>
    <property type="evidence" value="ECO:0007669"/>
    <property type="project" value="InterPro"/>
</dbReference>
<dbReference type="InterPro" id="IPR041480">
    <property type="entry name" value="CIDR1_gamma"/>
</dbReference>
<dbReference type="Pfam" id="PF18562">
    <property type="entry name" value="CIDR1_gamma"/>
    <property type="match status" value="1"/>
</dbReference>
<dbReference type="InterPro" id="IPR004258">
    <property type="entry name" value="DBL"/>
</dbReference>
<reference evidence="9" key="2">
    <citation type="submission" date="2006-09" db="EMBL/GenBank/DDBJ databases">
        <title>The genome sequence of Plasmodium falciparum Dd2.</title>
        <authorList>
            <consortium name="The Broad Institute Genome Sequencing Platform"/>
            <person name="Birren B."/>
            <person name="Lander E."/>
            <person name="Galagan J."/>
            <person name="Nusbaum C."/>
            <person name="Devon K."/>
            <person name="Henn M."/>
            <person name="Jaffe D."/>
            <person name="Butler J."/>
            <person name="Alvarez P."/>
            <person name="Gnerre S."/>
            <person name="Grabherr M."/>
            <person name="Kleber M."/>
            <person name="Mauceli E."/>
            <person name="Brockman W."/>
            <person name="MacCallum I.A."/>
            <person name="Rounsley S."/>
            <person name="Young S."/>
            <person name="LaButti K."/>
            <person name="Pushparaj V."/>
            <person name="DeCaprio D."/>
            <person name="Crawford M."/>
            <person name="Koehrsen M."/>
            <person name="Engels R."/>
            <person name="Montgomery P."/>
            <person name="Pearson M."/>
            <person name="Howarth C."/>
            <person name="Larson L."/>
            <person name="Luoma S."/>
            <person name="White J."/>
            <person name="Kodira C."/>
            <person name="Zeng Q."/>
            <person name="O'Leary S."/>
            <person name="Yandava C."/>
            <person name="Alvarado L."/>
            <person name="Wirth D."/>
            <person name="Volkman S."/>
            <person name="Hartl D."/>
        </authorList>
    </citation>
    <scope>NUCLEOTIDE SEQUENCE [LARGE SCALE GENOMIC DNA]</scope>
</reference>
<feature type="region of interest" description="Disordered" evidence="2">
    <location>
        <begin position="1895"/>
        <end position="1926"/>
    </location>
</feature>
<dbReference type="Gene3D" id="1.10.1900.40">
    <property type="entry name" value="Acidic terminal segments, variant surface antigen of PfEMP1"/>
    <property type="match status" value="2"/>
</dbReference>
<feature type="domain" description="Duffy-binding-like" evidence="3">
    <location>
        <begin position="664"/>
        <end position="821"/>
    </location>
</feature>
<dbReference type="Gene3D" id="1.20.1310.20">
    <property type="entry name" value="Duffy-antigen binding domain"/>
    <property type="match status" value="2"/>
</dbReference>
<feature type="domain" description="Duffy-antigen binding" evidence="4">
    <location>
        <begin position="963"/>
        <end position="1173"/>
    </location>
</feature>
<evidence type="ECO:0000256" key="2">
    <source>
        <dbReference type="SAM" id="MobiDB-lite"/>
    </source>
</evidence>
<dbReference type="InterPro" id="IPR029211">
    <property type="entry name" value="PfEMP1_ATS"/>
</dbReference>
<dbReference type="EMBL" id="DS016079">
    <property type="protein sequence ID" value="KOB84961.1"/>
    <property type="molecule type" value="Genomic_DNA"/>
</dbReference>
<dbReference type="Pfam" id="PF03011">
    <property type="entry name" value="PFEMP"/>
    <property type="match status" value="2"/>
</dbReference>
<dbReference type="FunFam" id="1.20.1310.20:FF:000001">
    <property type="entry name" value="Erythrocyte membrane protein 1, PfEMP1"/>
    <property type="match status" value="1"/>
</dbReference>
<evidence type="ECO:0000259" key="4">
    <source>
        <dbReference type="Pfam" id="PF05424"/>
    </source>
</evidence>
<feature type="domain" description="Plasmodium falciparum erythrocyte membrane protein 1 acidic terminal segment" evidence="5">
    <location>
        <begin position="1775"/>
        <end position="2250"/>
    </location>
</feature>
<feature type="compositionally biased region" description="Basic and acidic residues" evidence="2">
    <location>
        <begin position="526"/>
        <end position="536"/>
    </location>
</feature>
<dbReference type="InterPro" id="IPR044932">
    <property type="entry name" value="PfEMP1_ATS_sf"/>
</dbReference>
<feature type="region of interest" description="Disordered" evidence="2">
    <location>
        <begin position="1668"/>
        <end position="1761"/>
    </location>
</feature>
<feature type="coiled-coil region" evidence="1">
    <location>
        <begin position="1623"/>
        <end position="1650"/>
    </location>
</feature>
<dbReference type="Pfam" id="PF22672">
    <property type="entry name" value="DBL_C"/>
    <property type="match status" value="2"/>
</dbReference>
<dbReference type="Proteomes" id="UP000054282">
    <property type="component" value="Unassembled WGS sequence"/>
</dbReference>
<feature type="domain" description="Cysteine-rich interdomain region 1 gamma" evidence="6">
    <location>
        <begin position="1427"/>
        <end position="1484"/>
    </location>
</feature>
<dbReference type="Gene3D" id="1.20.58.830">
    <property type="match status" value="3"/>
</dbReference>
<dbReference type="FunFam" id="1.20.58.830:FF:000004">
    <property type="entry name" value="Erythrocyte membrane protein 1, PfEMP1"/>
    <property type="match status" value="1"/>
</dbReference>
<dbReference type="FunFam" id="1.20.58.830:FF:000002">
    <property type="entry name" value="Erythrocyte membrane protein 1, PfEMP1"/>
    <property type="match status" value="1"/>
</dbReference>
<evidence type="ECO:0000313" key="8">
    <source>
        <dbReference type="EMBL" id="KOB84961.1"/>
    </source>
</evidence>
<dbReference type="Gene3D" id="1.20.58.1930">
    <property type="match status" value="1"/>
</dbReference>
<evidence type="ECO:0000259" key="7">
    <source>
        <dbReference type="Pfam" id="PF22672"/>
    </source>
</evidence>
<feature type="region of interest" description="Disordered" evidence="2">
    <location>
        <begin position="520"/>
        <end position="540"/>
    </location>
</feature>
<dbReference type="InterPro" id="IPR008602">
    <property type="entry name" value="Duffy-antigen-binding"/>
</dbReference>
<dbReference type="InterPro" id="IPR054595">
    <property type="entry name" value="DBL_C"/>
</dbReference>
<feature type="compositionally biased region" description="Low complexity" evidence="2">
    <location>
        <begin position="1958"/>
        <end position="1967"/>
    </location>
</feature>
<evidence type="ECO:0000259" key="6">
    <source>
        <dbReference type="Pfam" id="PF18562"/>
    </source>
</evidence>
<dbReference type="FunFam" id="1.10.1900.40:FF:000001">
    <property type="entry name" value="Erythrocyte membrane protein 1"/>
    <property type="match status" value="1"/>
</dbReference>
<feature type="region of interest" description="Disordered" evidence="2">
    <location>
        <begin position="921"/>
        <end position="965"/>
    </location>
</feature>
<feature type="region of interest" description="Disordered" evidence="2">
    <location>
        <begin position="817"/>
        <end position="906"/>
    </location>
</feature>
<gene>
    <name evidence="8" type="ORF">PFDG_00357</name>
</gene>
<feature type="compositionally biased region" description="Basic and acidic residues" evidence="2">
    <location>
        <begin position="817"/>
        <end position="835"/>
    </location>
</feature>
<evidence type="ECO:0008006" key="10">
    <source>
        <dbReference type="Google" id="ProtNLM"/>
    </source>
</evidence>
<evidence type="ECO:0000313" key="9">
    <source>
        <dbReference type="Proteomes" id="UP000054282"/>
    </source>
</evidence>
<feature type="compositionally biased region" description="Acidic residues" evidence="2">
    <location>
        <begin position="846"/>
        <end position="879"/>
    </location>
</feature>
<dbReference type="KEGG" id="pfd:PFDG_00357"/>
<dbReference type="Pfam" id="PF05424">
    <property type="entry name" value="Duffy_binding"/>
    <property type="match status" value="2"/>
</dbReference>
<feature type="domain" description="Duffy-antigen binding" evidence="4">
    <location>
        <begin position="110"/>
        <end position="312"/>
    </location>
</feature>
<feature type="compositionally biased region" description="Polar residues" evidence="2">
    <location>
        <begin position="946"/>
        <end position="957"/>
    </location>
</feature>
<feature type="domain" description="Duffy-binding-like" evidence="7">
    <location>
        <begin position="1232"/>
        <end position="1385"/>
    </location>
</feature>
<dbReference type="FunFam" id="1.20.58.830:FF:000003">
    <property type="entry name" value="Erythrocyte membrane protein 1, PfEMP1"/>
    <property type="match status" value="1"/>
</dbReference>
<reference evidence="9" key="1">
    <citation type="submission" date="2006-09" db="EMBL/GenBank/DDBJ databases">
        <title>Annotation of Plasmodium falciparum Dd2.</title>
        <authorList>
            <consortium name="The Broad Institute Genome Sequencing Platform"/>
            <person name="Volkman S.K."/>
            <person name="Neafsey D.E."/>
            <person name="Dash A.P."/>
            <person name="Chitnis C.E."/>
            <person name="Hartl D.L."/>
            <person name="Young S.K."/>
            <person name="Zeng Q."/>
            <person name="Koehrsen M."/>
            <person name="Alvarado L."/>
            <person name="Berlin A."/>
            <person name="Borenstein D."/>
            <person name="Chapman S.B."/>
            <person name="Chen Z."/>
            <person name="Engels R."/>
            <person name="Freedman E."/>
            <person name="Gellesch M."/>
            <person name="Goldberg J."/>
            <person name="Griggs A."/>
            <person name="Gujja S."/>
            <person name="Heilman E.R."/>
            <person name="Heiman D.I."/>
            <person name="Howarth C."/>
            <person name="Jen D."/>
            <person name="Larson L."/>
            <person name="Mehta T."/>
            <person name="Neiman D."/>
            <person name="Park D."/>
            <person name="Pearson M."/>
            <person name="Roberts A."/>
            <person name="Saif S."/>
            <person name="Shea T."/>
            <person name="Shenoy N."/>
            <person name="Sisk P."/>
            <person name="Stolte C."/>
            <person name="Sykes S."/>
            <person name="Walk T."/>
            <person name="White J."/>
            <person name="Yandava C."/>
            <person name="Haas B."/>
            <person name="Henn M.R."/>
            <person name="Nusbaum C."/>
            <person name="Birren B."/>
        </authorList>
    </citation>
    <scope>NUCLEOTIDE SEQUENCE [LARGE SCALE GENOMIC DNA]</scope>
</reference>
<sequence>MARGDPQGGGSGGAHGGGGDDIEDATAKHLLDSIGKIVHDKETVSTNDPCQLIEDKGDELLGAHGDPCGNVSGNGGTGNDDLKRFSKERVAEYDNKKMKCSYGSNGKNEGACAPFRRLHVCDKNLEQIKPHTITATHNLLLDVCLAAKYEGESLKGYHEQYEVQYPSSGSTMCTELARSFADIGDIVRGKDLYSGNKKENKQREKLDKKLKDIFGKIHGNLKDARTHYSDTTNYYQLREDWWTANRSTVWEAITCNAKGSQYFRGTCGNTKIPSKTPNKCRCPKTSDGKAIKAGGNVSIVPTYFDYVPQFLRWFEEWAEDFCRKKKKKVENLQKQCRGKDKNDQERYCSRNGYDCEQTVNARGKLRYGKQCTDCLYACYPYVDWIDNQRKQFDKQKNKYTEEMQKYINEASRSSKTKRAARGSNSDNNGYEKIFYEKLQETEYKDVGEFLEKLSKEKACTQITDEKEGKINFEKVNSGKHSSGGASGGTSDTSGTNDASQGTFYRSEYCQPCPYCGMKKKKNSSGWEKRSENDECKSGNLYRPINGKSGTLIEILKSGENRDDIRKKIDDFCAKTQNGSDGSGGVSGRNSDSSLYDRWQCYKGEDVEKVNNGQDNDDEEDIGDYENVKAAGGLCILPNPKKKEKESDAKSQKEPAEIQKTFHDFFYYWVAHMLKDSIYWRTKKLDKCLQNGKKKCGKKICNGDCDCFQRWVKKKETEWGKIKDHFKTQEDIVKKGPFMRFTHDGVLEWILKLEFYKEKSEEKSENSLDAEEAEELKHLQKILKDEENEEPAGANGKKNIMDKLIDYEEKEAKNCLEKRKETCPRPEDKSRARSDSPPEEIPQPRAEEEEEDDDDDEDDLQEEVEEAASEDEAEAEEKTEEETAKRPPQQEGEAPKEGSPKETTTTQVNVCKTVAEALEDTASLQKACPTKYGPKAPTSWKCVTPSGKPSDTGSSGKPTSDKGGLCIPPRRRRLYLHDIDKLGEKPTDTELLEWFVKSAAVETFFLWHKYKMDRKPPAKEKSIGELPSFFNDEEKQPSQDVVAQQKLQSGEIPEEFKRQMFYTLGDYRDIVVRGGDTKDANNIVVNASGTEEEKEKMKQLQAKIQEHINSVSKPSVTQNSDKRKTWWDQNAKHIWEGMICALTYKDSGEKGTPPTQNEKVRKAFFGDKNTDPDKKLTVTTVDNKGTFEEKYKYDEVELKEEDDSGEKKTNDIIQTPTLKDFVEIPTFFRWLHEWGSDFCDTRKRLLKDVKDNCRDRDNPGHEYCSGDGHDCTKNGELKHNDMFADLNCRDCYKQCRKYRKWIDIKFEEYHKQEKKYKGEHDKLNGNSNGGDNTKFCQQIEKKNTAAEFLKSLKHCKNSKNNSEENNEDYEKNKIDFDDLHKTFSRSTYCETCPSYVVNCNGGRGKNGECTPVNGNEWQSVFNGNGENTTDITVEMIDRRGPYMKDKPKNSEKSFKDSYLFKSVREQNWTCKFNKEKKMDVCKLNKFDANIDLNEYTTFKVFLVYWLDDFLYGYYLLKKRKIIEECKKNGGNTCDANSKNDCSCVKEWVAQKSTQWGKIQERFNEQYNAVHPEVRSSVRGFLVDLIRQIAATIDKGNHKRLQKLVKSLKCNCGNNSQNGKEGEENDIVLCLLKNLEKQIQECKKKHGEKSVQTCNETLTHPLDVQDEDEFLEEENTVEAPKICENVLKTPPQKEEEEEKCEPAENSEETAPAGGEQTNPQEEEKVLPPSAPAPAVPPSTPANPPSQPNHRPQRPRRPQPTSELLDNPHVLTALVTSTLAWSVGIGFAAFTYFFLKKKTKSTIDLLRVINIPKSDYDIPTKLSPNRYIPYTSGKYRGKRYIYLEGDSGTDSGYTDHYSDITSSSESEYEELDINDIYVPGSPKYKTLIEVVLEPSGKLSGNTIPTSGKNTPSDTQNDIQSDGIPSSKITDNEWNTLKDDFISQYLQSEQPNDIPNDYKSGNSSTNTNITTTSRHTLDQKPFIMSIHDRNLLSGEEYNYDMSTNSGNNNLYSGENNVYGGIDPTSDNRGLTSGKHDSYSGIDLINDALSGNHIDIYDEMLKRKENELFGTEHHPKRTSTYSVAKLTNSDPIHNQLELFHKWLDRHRDMCEKWENHHERLAKLKELWENETHSGNTHPSDSNKTLNTDVSIQIHMDNPKPTNEFTYVDSNPNQVDDTYVDSNPDNSSMDTILEDLEKYNEPYYDVQDDIYYDVHDHDTSTVDSNAMDVPSKVQIEMDVNTKLVKEKYPIGDVWDI</sequence>
<feature type="domain" description="Duffy-binding-like" evidence="3">
    <location>
        <begin position="1500"/>
        <end position="1647"/>
    </location>
</feature>
<feature type="region of interest" description="Disordered" evidence="2">
    <location>
        <begin position="1"/>
        <end position="26"/>
    </location>
</feature>
<feature type="compositionally biased region" description="Acidic residues" evidence="2">
    <location>
        <begin position="1692"/>
        <end position="1705"/>
    </location>
</feature>
<feature type="compositionally biased region" description="Low complexity" evidence="2">
    <location>
        <begin position="478"/>
        <end position="495"/>
    </location>
</feature>
<name>A0A0L7LWB4_PLAF4</name>
<dbReference type="GO" id="GO:0016020">
    <property type="term" value="C:membrane"/>
    <property type="evidence" value="ECO:0007669"/>
    <property type="project" value="InterPro"/>
</dbReference>
<dbReference type="OrthoDB" id="378882at2759"/>
<dbReference type="SUPFAM" id="SSF140924">
    <property type="entry name" value="Duffy binding domain-like"/>
    <property type="match status" value="4"/>
</dbReference>